<sequence length="43" mass="5152">MGTTAGRWNSRAGYRHIHRTQPRKFWGRYLYNGFSAFKNFAGW</sequence>
<proteinExistence type="predicted"/>
<evidence type="ECO:0000313" key="1">
    <source>
        <dbReference type="EMBL" id="SJN42608.1"/>
    </source>
</evidence>
<dbReference type="Proteomes" id="UP000188342">
    <property type="component" value="Unassembled WGS sequence"/>
</dbReference>
<dbReference type="EMBL" id="FUKQ01000048">
    <property type="protein sequence ID" value="SJN42608.1"/>
    <property type="molecule type" value="Genomic_DNA"/>
</dbReference>
<name>A0A1R4KEA5_9ACTN</name>
<protein>
    <submittedName>
        <fullName evidence="1">Uncharacterized protein</fullName>
    </submittedName>
</protein>
<evidence type="ECO:0000313" key="2">
    <source>
        <dbReference type="Proteomes" id="UP000188342"/>
    </source>
</evidence>
<gene>
    <name evidence="1" type="ORF">FM114_13580</name>
</gene>
<reference evidence="1 2" key="1">
    <citation type="submission" date="2017-02" db="EMBL/GenBank/DDBJ databases">
        <authorList>
            <person name="Peterson S.W."/>
        </authorList>
    </citation>
    <scope>NUCLEOTIDE SEQUENCE [LARGE SCALE GENOMIC DNA]</scope>
    <source>
        <strain evidence="1 2">LSP_Lj1</strain>
    </source>
</reference>
<keyword evidence="2" id="KW-1185">Reference proteome</keyword>
<accession>A0A1R4KEA5</accession>
<organism evidence="1 2">
    <name type="scientific">Luteococcus japonicus LSP_Lj1</name>
    <dbReference type="NCBI Taxonomy" id="1255658"/>
    <lineage>
        <taxon>Bacteria</taxon>
        <taxon>Bacillati</taxon>
        <taxon>Actinomycetota</taxon>
        <taxon>Actinomycetes</taxon>
        <taxon>Propionibacteriales</taxon>
        <taxon>Propionibacteriaceae</taxon>
        <taxon>Luteococcus</taxon>
    </lineage>
</organism>
<dbReference type="AlphaFoldDB" id="A0A1R4KEA5"/>